<protein>
    <submittedName>
        <fullName evidence="3">Polyketide beta-ketoacyl-synthase</fullName>
    </submittedName>
</protein>
<dbReference type="Proteomes" id="UP000613580">
    <property type="component" value="Unassembled WGS sequence"/>
</dbReference>
<evidence type="ECO:0000256" key="2">
    <source>
        <dbReference type="SAM" id="Phobius"/>
    </source>
</evidence>
<reference evidence="3" key="1">
    <citation type="submission" date="2020-05" db="EMBL/GenBank/DDBJ databases">
        <title>Mycena genomes resolve the evolution of fungal bioluminescence.</title>
        <authorList>
            <person name="Tsai I.J."/>
        </authorList>
    </citation>
    <scope>NUCLEOTIDE SEQUENCE</scope>
    <source>
        <strain evidence="3">110903Hualien_Pintung</strain>
    </source>
</reference>
<evidence type="ECO:0000313" key="4">
    <source>
        <dbReference type="Proteomes" id="UP000613580"/>
    </source>
</evidence>
<sequence length="186" mass="20308">MSTPNGDGGVPALMNSAAFRYAILAVLCVVLVVGALICYRTRITQRRLALLHANLPVRGRDNKRDWGPPPVLFDAYIEDPPPPWPSPPRRLVEWDSMMPISVGRDELDPSGVSARAHVSTMICMPFAAEERPAPSSEPIPDDDRYLPHLEIGYIDVQAPLNMKALTLRPSSEAGSEPTSSDTTPPT</sequence>
<evidence type="ECO:0000256" key="1">
    <source>
        <dbReference type="SAM" id="MobiDB-lite"/>
    </source>
</evidence>
<keyword evidence="2" id="KW-1133">Transmembrane helix</keyword>
<feature type="compositionally biased region" description="Low complexity" evidence="1">
    <location>
        <begin position="175"/>
        <end position="186"/>
    </location>
</feature>
<dbReference type="EMBL" id="JACAZE010000002">
    <property type="protein sequence ID" value="KAF7320953.1"/>
    <property type="molecule type" value="Genomic_DNA"/>
</dbReference>
<comment type="caution">
    <text evidence="3">The sequence shown here is derived from an EMBL/GenBank/DDBJ whole genome shotgun (WGS) entry which is preliminary data.</text>
</comment>
<proteinExistence type="predicted"/>
<evidence type="ECO:0000313" key="3">
    <source>
        <dbReference type="EMBL" id="KAF7320953.1"/>
    </source>
</evidence>
<accession>A0A8H6TLA6</accession>
<name>A0A8H6TLA6_MYCCL</name>
<keyword evidence="2" id="KW-0812">Transmembrane</keyword>
<keyword evidence="4" id="KW-1185">Reference proteome</keyword>
<gene>
    <name evidence="3" type="ORF">HMN09_00182000</name>
</gene>
<keyword evidence="2" id="KW-0472">Membrane</keyword>
<feature type="region of interest" description="Disordered" evidence="1">
    <location>
        <begin position="165"/>
        <end position="186"/>
    </location>
</feature>
<dbReference type="OrthoDB" id="3017732at2759"/>
<feature type="transmembrane region" description="Helical" evidence="2">
    <location>
        <begin position="18"/>
        <end position="39"/>
    </location>
</feature>
<organism evidence="3 4">
    <name type="scientific">Mycena chlorophos</name>
    <name type="common">Agaric fungus</name>
    <name type="synonym">Agaricus chlorophos</name>
    <dbReference type="NCBI Taxonomy" id="658473"/>
    <lineage>
        <taxon>Eukaryota</taxon>
        <taxon>Fungi</taxon>
        <taxon>Dikarya</taxon>
        <taxon>Basidiomycota</taxon>
        <taxon>Agaricomycotina</taxon>
        <taxon>Agaricomycetes</taxon>
        <taxon>Agaricomycetidae</taxon>
        <taxon>Agaricales</taxon>
        <taxon>Marasmiineae</taxon>
        <taxon>Mycenaceae</taxon>
        <taxon>Mycena</taxon>
    </lineage>
</organism>
<dbReference type="AlphaFoldDB" id="A0A8H6TLA6"/>